<feature type="non-terminal residue" evidence="2">
    <location>
        <position position="1"/>
    </location>
</feature>
<feature type="non-terminal residue" evidence="2">
    <location>
        <position position="122"/>
    </location>
</feature>
<proteinExistence type="predicted"/>
<dbReference type="AlphaFoldDB" id="A0A6G1J1N0"/>
<keyword evidence="3" id="KW-1185">Reference proteome</keyword>
<sequence>PPREDRPEKGIQAFKSSTTRHKKENKSTKFNGIQRQYNLRPRIQTAFREGNPKVLVDRRRFPYFFEAFKDHLKLDTTSDDDYIPPSYSPTPGPSEYSLSVPSDRPSPASSTELFGLEVRSPS</sequence>
<reference evidence="2" key="1">
    <citation type="journal article" date="2020" name="Stud. Mycol.">
        <title>101 Dothideomycetes genomes: a test case for predicting lifestyles and emergence of pathogens.</title>
        <authorList>
            <person name="Haridas S."/>
            <person name="Albert R."/>
            <person name="Binder M."/>
            <person name="Bloem J."/>
            <person name="Labutti K."/>
            <person name="Salamov A."/>
            <person name="Andreopoulos B."/>
            <person name="Baker S."/>
            <person name="Barry K."/>
            <person name="Bills G."/>
            <person name="Bluhm B."/>
            <person name="Cannon C."/>
            <person name="Castanera R."/>
            <person name="Culley D."/>
            <person name="Daum C."/>
            <person name="Ezra D."/>
            <person name="Gonzalez J."/>
            <person name="Henrissat B."/>
            <person name="Kuo A."/>
            <person name="Liang C."/>
            <person name="Lipzen A."/>
            <person name="Lutzoni F."/>
            <person name="Magnuson J."/>
            <person name="Mondo S."/>
            <person name="Nolan M."/>
            <person name="Ohm R."/>
            <person name="Pangilinan J."/>
            <person name="Park H.-J."/>
            <person name="Ramirez L."/>
            <person name="Alfaro M."/>
            <person name="Sun H."/>
            <person name="Tritt A."/>
            <person name="Yoshinaga Y."/>
            <person name="Zwiers L.-H."/>
            <person name="Turgeon B."/>
            <person name="Goodwin S."/>
            <person name="Spatafora J."/>
            <person name="Crous P."/>
            <person name="Grigoriev I."/>
        </authorList>
    </citation>
    <scope>NUCLEOTIDE SEQUENCE</scope>
    <source>
        <strain evidence="2">CBS 122367</strain>
    </source>
</reference>
<evidence type="ECO:0000313" key="3">
    <source>
        <dbReference type="Proteomes" id="UP000799291"/>
    </source>
</evidence>
<gene>
    <name evidence="2" type="ORF">K458DRAFT_261527</name>
</gene>
<evidence type="ECO:0000256" key="1">
    <source>
        <dbReference type="SAM" id="MobiDB-lite"/>
    </source>
</evidence>
<name>A0A6G1J1N0_9PLEO</name>
<dbReference type="OrthoDB" id="5424348at2759"/>
<dbReference type="EMBL" id="MU005581">
    <property type="protein sequence ID" value="KAF2684426.1"/>
    <property type="molecule type" value="Genomic_DNA"/>
</dbReference>
<organism evidence="2 3">
    <name type="scientific">Lentithecium fluviatile CBS 122367</name>
    <dbReference type="NCBI Taxonomy" id="1168545"/>
    <lineage>
        <taxon>Eukaryota</taxon>
        <taxon>Fungi</taxon>
        <taxon>Dikarya</taxon>
        <taxon>Ascomycota</taxon>
        <taxon>Pezizomycotina</taxon>
        <taxon>Dothideomycetes</taxon>
        <taxon>Pleosporomycetidae</taxon>
        <taxon>Pleosporales</taxon>
        <taxon>Massarineae</taxon>
        <taxon>Lentitheciaceae</taxon>
        <taxon>Lentithecium</taxon>
    </lineage>
</organism>
<feature type="region of interest" description="Disordered" evidence="1">
    <location>
        <begin position="1"/>
        <end position="27"/>
    </location>
</feature>
<accession>A0A6G1J1N0</accession>
<evidence type="ECO:0000313" key="2">
    <source>
        <dbReference type="EMBL" id="KAF2684426.1"/>
    </source>
</evidence>
<feature type="region of interest" description="Disordered" evidence="1">
    <location>
        <begin position="75"/>
        <end position="122"/>
    </location>
</feature>
<dbReference type="Proteomes" id="UP000799291">
    <property type="component" value="Unassembled WGS sequence"/>
</dbReference>
<protein>
    <submittedName>
        <fullName evidence="2">Uncharacterized protein</fullName>
    </submittedName>
</protein>